<dbReference type="AlphaFoldDB" id="A0A5N6AJE9"/>
<evidence type="ECO:0000313" key="2">
    <source>
        <dbReference type="EMBL" id="KAB8168851.1"/>
    </source>
</evidence>
<dbReference type="InterPro" id="IPR008557">
    <property type="entry name" value="PhoX"/>
</dbReference>
<dbReference type="PANTHER" id="PTHR35399">
    <property type="entry name" value="SLR8030 PROTEIN"/>
    <property type="match status" value="1"/>
</dbReference>
<dbReference type="OrthoDB" id="9801383at2"/>
<dbReference type="Proteomes" id="UP000314251">
    <property type="component" value="Unassembled WGS sequence"/>
</dbReference>
<evidence type="ECO:0000256" key="1">
    <source>
        <dbReference type="SAM" id="MobiDB-lite"/>
    </source>
</evidence>
<dbReference type="SUPFAM" id="SSF101898">
    <property type="entry name" value="NHL repeat"/>
    <property type="match status" value="1"/>
</dbReference>
<dbReference type="PANTHER" id="PTHR35399:SF2">
    <property type="entry name" value="DUF839 DOMAIN-CONTAINING PROTEIN"/>
    <property type="match status" value="1"/>
</dbReference>
<name>A0A5N6AJE9_9ACTN</name>
<dbReference type="RefSeq" id="WP_139666624.1">
    <property type="nucleotide sequence ID" value="NZ_VDLY02000003.1"/>
</dbReference>
<feature type="compositionally biased region" description="Gly residues" evidence="1">
    <location>
        <begin position="70"/>
        <end position="86"/>
    </location>
</feature>
<comment type="caution">
    <text evidence="2">The sequence shown here is derived from an EMBL/GenBank/DDBJ whole genome shotgun (WGS) entry which is preliminary data.</text>
</comment>
<keyword evidence="3" id="KW-1185">Reference proteome</keyword>
<proteinExistence type="predicted"/>
<feature type="region of interest" description="Disordered" evidence="1">
    <location>
        <begin position="1"/>
        <end position="30"/>
    </location>
</feature>
<dbReference type="Pfam" id="PF05787">
    <property type="entry name" value="PhoX"/>
    <property type="match status" value="1"/>
</dbReference>
<sequence>MSAQHPVFPQVDPDDVSSNRSDNPSFGEVVQRRMSRRGALLGGTAAAAAFLVGPGAGSGAATTSTTGPHPGTGHGHGHGRPGGGGRRLLGFEPVPTSDADEFVVPEGYRAQVLIPWGTPIRPGGPEWREDAGNTAEEQAEQVGMNHDGMHFFPLGHGREGNQRGLLVLNHEYIDQELLFPDGAEEMTEEKVRKGLAAHGVSVVEIERRRDGRWERVDSRYARRVTGDTPVTFSGPVGPRHPALQAAEGPRGTLNNCSNGVTPWGTYLACEENWNNYFGTTDESWEPTPSQERYGVSAAGGGFDWHLADSRFDLAANPNEINRFGWIVEIDPKRPDAKPVKRTALGRVKHEGCTVTESRGRVVAYTGDDQDGDYIYKFVGEGNWRLQRALGRSPLDHGTLYVASFRDDGSGEWLPLVHGRGPLTRANGWADQADVLLRTREAADAVGATKMDRPEWITINPKNNDVYCTLTNGSGWDSAVSPRDPNPYGHIVRWTEKRRDHTATTFEWDIFVLAGDPAYDPQVDLDETNVFGSPDGVWFDNDGRLWIQTDISNGSQHLAEKGYDNIGNNQMLAADPETGEIRRFLTGPRGCEITGATATPDQRTLFVNVQHPGETTDHWGEATAEDPRAVSNWPDFRPNGRPRSATVAITRVDGGKIGA</sequence>
<feature type="region of interest" description="Disordered" evidence="1">
    <location>
        <begin position="56"/>
        <end position="86"/>
    </location>
</feature>
<protein>
    <submittedName>
        <fullName evidence="2">DUF839 domain-containing protein</fullName>
    </submittedName>
</protein>
<organism evidence="2 3">
    <name type="scientific">Streptomyces mimosae</name>
    <dbReference type="NCBI Taxonomy" id="2586635"/>
    <lineage>
        <taxon>Bacteria</taxon>
        <taxon>Bacillati</taxon>
        <taxon>Actinomycetota</taxon>
        <taxon>Actinomycetes</taxon>
        <taxon>Kitasatosporales</taxon>
        <taxon>Streptomycetaceae</taxon>
        <taxon>Streptomyces</taxon>
    </lineage>
</organism>
<reference evidence="2" key="1">
    <citation type="submission" date="2019-10" db="EMBL/GenBank/DDBJ databases">
        <title>Nonomuraea sp. nov., isolated from Phyllanthus amarus.</title>
        <authorList>
            <person name="Klykleung N."/>
            <person name="Tanasupawat S."/>
        </authorList>
    </citation>
    <scope>NUCLEOTIDE SEQUENCE [LARGE SCALE GENOMIC DNA]</scope>
    <source>
        <strain evidence="2">3MP-10</strain>
    </source>
</reference>
<accession>A0A5N6AJE9</accession>
<feature type="compositionally biased region" description="Low complexity" evidence="1">
    <location>
        <begin position="56"/>
        <end position="69"/>
    </location>
</feature>
<evidence type="ECO:0000313" key="3">
    <source>
        <dbReference type="Proteomes" id="UP000314251"/>
    </source>
</evidence>
<dbReference type="PROSITE" id="PS51318">
    <property type="entry name" value="TAT"/>
    <property type="match status" value="1"/>
</dbReference>
<dbReference type="EMBL" id="VDLY02000003">
    <property type="protein sequence ID" value="KAB8168851.1"/>
    <property type="molecule type" value="Genomic_DNA"/>
</dbReference>
<gene>
    <name evidence="2" type="ORF">FH607_006425</name>
</gene>
<dbReference type="InterPro" id="IPR006311">
    <property type="entry name" value="TAT_signal"/>
</dbReference>